<dbReference type="InterPro" id="IPR048677">
    <property type="entry name" value="TssM1_hel"/>
</dbReference>
<name>A0A376KWL6_ECOLX</name>
<sequence>MRGGIRFKATGSDASLPLLAQFLRSDSGRITTFLKTHLGGLLHQEGNRWVVDPSANQGMVVSPDFPPGD</sequence>
<dbReference type="EMBL" id="UFZQ01000001">
    <property type="protein sequence ID" value="STE86988.1"/>
    <property type="molecule type" value="Genomic_DNA"/>
</dbReference>
<dbReference type="Proteomes" id="UP000255460">
    <property type="component" value="Unassembled WGS sequence"/>
</dbReference>
<evidence type="ECO:0000313" key="2">
    <source>
        <dbReference type="EMBL" id="STE86988.1"/>
    </source>
</evidence>
<reference evidence="2 3" key="1">
    <citation type="submission" date="2018-06" db="EMBL/GenBank/DDBJ databases">
        <authorList>
            <consortium name="Pathogen Informatics"/>
            <person name="Doyle S."/>
        </authorList>
    </citation>
    <scope>NUCLEOTIDE SEQUENCE [LARGE SCALE GENOMIC DNA]</scope>
    <source>
        <strain evidence="2 3">NCTC10418</strain>
    </source>
</reference>
<protein>
    <submittedName>
        <fullName evidence="2">IcmF-like protein</fullName>
    </submittedName>
</protein>
<proteinExistence type="predicted"/>
<dbReference type="Pfam" id="PF21070">
    <property type="entry name" value="IcmF_helical"/>
    <property type="match status" value="1"/>
</dbReference>
<feature type="domain" description="Type VI secretion system component TssM1 helical" evidence="1">
    <location>
        <begin position="5"/>
        <end position="65"/>
    </location>
</feature>
<dbReference type="AlphaFoldDB" id="A0A376KWL6"/>
<evidence type="ECO:0000259" key="1">
    <source>
        <dbReference type="Pfam" id="PF21070"/>
    </source>
</evidence>
<organism evidence="2 3">
    <name type="scientific">Escherichia coli</name>
    <dbReference type="NCBI Taxonomy" id="562"/>
    <lineage>
        <taxon>Bacteria</taxon>
        <taxon>Pseudomonadati</taxon>
        <taxon>Pseudomonadota</taxon>
        <taxon>Gammaproteobacteria</taxon>
        <taxon>Enterobacterales</taxon>
        <taxon>Enterobacteriaceae</taxon>
        <taxon>Escherichia</taxon>
    </lineage>
</organism>
<gene>
    <name evidence="2" type="ORF">NCTC10418_04647</name>
</gene>
<evidence type="ECO:0000313" key="3">
    <source>
        <dbReference type="Proteomes" id="UP000255460"/>
    </source>
</evidence>
<accession>A0A376KWL6</accession>